<evidence type="ECO:0000256" key="1">
    <source>
        <dbReference type="SAM" id="Phobius"/>
    </source>
</evidence>
<dbReference type="AlphaFoldDB" id="A0A1J5TSX1"/>
<keyword evidence="1" id="KW-0812">Transmembrane</keyword>
<keyword evidence="1" id="KW-1133">Transmembrane helix</keyword>
<comment type="caution">
    <text evidence="2">The sequence shown here is derived from an EMBL/GenBank/DDBJ whole genome shotgun (WGS) entry which is preliminary data.</text>
</comment>
<evidence type="ECO:0000313" key="2">
    <source>
        <dbReference type="EMBL" id="OIR19477.1"/>
    </source>
</evidence>
<protein>
    <submittedName>
        <fullName evidence="2">Uncharacterized protein</fullName>
    </submittedName>
</protein>
<gene>
    <name evidence="2" type="ORF">GALL_03580</name>
</gene>
<accession>A0A1J5TSX1</accession>
<feature type="transmembrane region" description="Helical" evidence="1">
    <location>
        <begin position="6"/>
        <end position="24"/>
    </location>
</feature>
<keyword evidence="1" id="KW-0472">Membrane</keyword>
<name>A0A1J5TSX1_9ZZZZ</name>
<organism evidence="2">
    <name type="scientific">mine drainage metagenome</name>
    <dbReference type="NCBI Taxonomy" id="410659"/>
    <lineage>
        <taxon>unclassified sequences</taxon>
        <taxon>metagenomes</taxon>
        <taxon>ecological metagenomes</taxon>
    </lineage>
</organism>
<reference evidence="2" key="1">
    <citation type="submission" date="2016-10" db="EMBL/GenBank/DDBJ databases">
        <title>Sequence of Gallionella enrichment culture.</title>
        <authorList>
            <person name="Poehlein A."/>
            <person name="Muehling M."/>
            <person name="Daniel R."/>
        </authorList>
    </citation>
    <scope>NUCLEOTIDE SEQUENCE</scope>
</reference>
<dbReference type="EMBL" id="MLJW01000001">
    <property type="protein sequence ID" value="OIR19477.1"/>
    <property type="molecule type" value="Genomic_DNA"/>
</dbReference>
<sequence>MDAALWGFLGTIIGAGASIATSWISNRHELMRQKQSDSLVRVERARAFQRDNLLELQQTVQDAMRFSARIMHEDSMAFKQSGKWGTTLLGEEVSEGSRAANARLMALTVRVADDEVRDAINNLRNMLTSCQLAKSKEHADIVHKDIAEAYPLLMERIGKTLRSLY</sequence>
<proteinExistence type="predicted"/>